<gene>
    <name evidence="2" type="ORF">GCM10022414_11970</name>
</gene>
<evidence type="ECO:0008006" key="4">
    <source>
        <dbReference type="Google" id="ProtNLM"/>
    </source>
</evidence>
<accession>A0ABP7WJJ4</accession>
<sequence>MIKRLGVFALMLAAQDVFARGAPVLEEVIITVQKREESLQDVPISLVPIKLQSKQLPKIKTF</sequence>
<feature type="chain" id="PRO_5045558982" description="TonB-dependent receptor" evidence="1">
    <location>
        <begin position="20"/>
        <end position="62"/>
    </location>
</feature>
<protein>
    <recommendedName>
        <fullName evidence="4">TonB-dependent receptor</fullName>
    </recommendedName>
</protein>
<keyword evidence="1" id="KW-0732">Signal</keyword>
<proteinExistence type="predicted"/>
<name>A0ABP7WJJ4_9GAMM</name>
<reference evidence="3" key="1">
    <citation type="journal article" date="2019" name="Int. J. Syst. Evol. Microbiol.">
        <title>The Global Catalogue of Microorganisms (GCM) 10K type strain sequencing project: providing services to taxonomists for standard genome sequencing and annotation.</title>
        <authorList>
            <consortium name="The Broad Institute Genomics Platform"/>
            <consortium name="The Broad Institute Genome Sequencing Center for Infectious Disease"/>
            <person name="Wu L."/>
            <person name="Ma J."/>
        </authorList>
    </citation>
    <scope>NUCLEOTIDE SEQUENCE [LARGE SCALE GENOMIC DNA]</scope>
    <source>
        <strain evidence="3">JCM 17304</strain>
    </source>
</reference>
<feature type="signal peptide" evidence="1">
    <location>
        <begin position="1"/>
        <end position="19"/>
    </location>
</feature>
<evidence type="ECO:0000256" key="1">
    <source>
        <dbReference type="SAM" id="SignalP"/>
    </source>
</evidence>
<dbReference type="EMBL" id="BAABDM010000001">
    <property type="protein sequence ID" value="GAA4090397.1"/>
    <property type="molecule type" value="Genomic_DNA"/>
</dbReference>
<organism evidence="2 3">
    <name type="scientific">Zhongshania borealis</name>
    <dbReference type="NCBI Taxonomy" id="889488"/>
    <lineage>
        <taxon>Bacteria</taxon>
        <taxon>Pseudomonadati</taxon>
        <taxon>Pseudomonadota</taxon>
        <taxon>Gammaproteobacteria</taxon>
        <taxon>Cellvibrionales</taxon>
        <taxon>Spongiibacteraceae</taxon>
        <taxon>Zhongshania</taxon>
    </lineage>
</organism>
<keyword evidence="3" id="KW-1185">Reference proteome</keyword>
<dbReference type="Proteomes" id="UP001500392">
    <property type="component" value="Unassembled WGS sequence"/>
</dbReference>
<evidence type="ECO:0000313" key="3">
    <source>
        <dbReference type="Proteomes" id="UP001500392"/>
    </source>
</evidence>
<comment type="caution">
    <text evidence="2">The sequence shown here is derived from an EMBL/GenBank/DDBJ whole genome shotgun (WGS) entry which is preliminary data.</text>
</comment>
<evidence type="ECO:0000313" key="2">
    <source>
        <dbReference type="EMBL" id="GAA4090397.1"/>
    </source>
</evidence>
<dbReference type="RefSeq" id="WP_344933445.1">
    <property type="nucleotide sequence ID" value="NZ_BAABDM010000001.1"/>
</dbReference>